<dbReference type="Gene3D" id="3.40.50.10540">
    <property type="entry name" value="Crotonobetainyl-coa:carnitine coa-transferase, domain 1"/>
    <property type="match status" value="1"/>
</dbReference>
<gene>
    <name evidence="1" type="ORF">IQ35_03823</name>
</gene>
<dbReference type="AlphaFoldDB" id="A0A562K1Z0"/>
<sequence length="53" mass="5357">MPGASSKSAASEGPLAGIRAIEFAGMGPGQFCAMLLSDMGADVVRIDRSAQDD</sequence>
<dbReference type="InterPro" id="IPR023606">
    <property type="entry name" value="CoA-Trfase_III_dom_1_sf"/>
</dbReference>
<dbReference type="EMBL" id="VLKK01000031">
    <property type="protein sequence ID" value="TWH89447.1"/>
    <property type="molecule type" value="Genomic_DNA"/>
</dbReference>
<dbReference type="Pfam" id="PF02515">
    <property type="entry name" value="CoA_transf_3"/>
    <property type="match status" value="1"/>
</dbReference>
<accession>A0A562K1Z0</accession>
<organism evidence="1 2">
    <name type="scientific">Sphingobium wenxiniae (strain DSM 21828 / CGMCC 1.7748 / JZ-1)</name>
    <dbReference type="NCBI Taxonomy" id="595605"/>
    <lineage>
        <taxon>Bacteria</taxon>
        <taxon>Pseudomonadati</taxon>
        <taxon>Pseudomonadota</taxon>
        <taxon>Alphaproteobacteria</taxon>
        <taxon>Sphingomonadales</taxon>
        <taxon>Sphingomonadaceae</taxon>
        <taxon>Sphingobium</taxon>
    </lineage>
</organism>
<proteinExistence type="predicted"/>
<evidence type="ECO:0000313" key="2">
    <source>
        <dbReference type="Proteomes" id="UP000316624"/>
    </source>
</evidence>
<dbReference type="GO" id="GO:0003824">
    <property type="term" value="F:catalytic activity"/>
    <property type="evidence" value="ECO:0007669"/>
    <property type="project" value="InterPro"/>
</dbReference>
<dbReference type="Proteomes" id="UP000316624">
    <property type="component" value="Unassembled WGS sequence"/>
</dbReference>
<comment type="caution">
    <text evidence="1">The sequence shown here is derived from an EMBL/GenBank/DDBJ whole genome shotgun (WGS) entry which is preliminary data.</text>
</comment>
<dbReference type="SUPFAM" id="SSF89796">
    <property type="entry name" value="CoA-transferase family III (CaiB/BaiF)"/>
    <property type="match status" value="1"/>
</dbReference>
<protein>
    <submittedName>
        <fullName evidence="1">Alpha-methylacyl-CoA racemase</fullName>
    </submittedName>
</protein>
<reference evidence="1 2" key="1">
    <citation type="journal article" date="2015" name="Stand. Genomic Sci.">
        <title>Genomic Encyclopedia of Bacterial and Archaeal Type Strains, Phase III: the genomes of soil and plant-associated and newly described type strains.</title>
        <authorList>
            <person name="Whitman W.B."/>
            <person name="Woyke T."/>
            <person name="Klenk H.P."/>
            <person name="Zhou Y."/>
            <person name="Lilburn T.G."/>
            <person name="Beck B.J."/>
            <person name="De Vos P."/>
            <person name="Vandamme P."/>
            <person name="Eisen J.A."/>
            <person name="Garrity G."/>
            <person name="Hugenholtz P."/>
            <person name="Kyrpides N.C."/>
        </authorList>
    </citation>
    <scope>NUCLEOTIDE SEQUENCE [LARGE SCALE GENOMIC DNA]</scope>
    <source>
        <strain evidence="1 2">CGMCC 1.7748</strain>
    </source>
</reference>
<dbReference type="RefSeq" id="WP_145075826.1">
    <property type="nucleotide sequence ID" value="NZ_JACIIY010000037.1"/>
</dbReference>
<keyword evidence="2" id="KW-1185">Reference proteome</keyword>
<dbReference type="InterPro" id="IPR003673">
    <property type="entry name" value="CoA-Trfase_fam_III"/>
</dbReference>
<evidence type="ECO:0000313" key="1">
    <source>
        <dbReference type="EMBL" id="TWH89447.1"/>
    </source>
</evidence>
<name>A0A562K1Z0_SPHWJ</name>